<dbReference type="SMART" id="SM00176">
    <property type="entry name" value="RAN"/>
    <property type="match status" value="1"/>
</dbReference>
<dbReference type="PROSITE" id="PS51421">
    <property type="entry name" value="RAS"/>
    <property type="match status" value="1"/>
</dbReference>
<dbReference type="SMART" id="SM00173">
    <property type="entry name" value="RAS"/>
    <property type="match status" value="1"/>
</dbReference>
<sequence>MAESKVKIVVVGGGSVGKSCVSLRFLQGKFVSEYDPTIEENYRKMMIIDGIPTMLEVIDTAGQDEYHGVRDKYLRTGEGFLVVYSITSRPSFVEMQSILEAIQFARNSKTIPAVIVGNKIDLLSERQIDKSEASEFASKHHIPFFEASAKTGENIVACFQEVIQVAQKYKQQEEDSTTNDNSTPTIKKKRRLCILI</sequence>
<dbReference type="Gene3D" id="3.40.50.300">
    <property type="entry name" value="P-loop containing nucleotide triphosphate hydrolases"/>
    <property type="match status" value="1"/>
</dbReference>
<dbReference type="InterPro" id="IPR005225">
    <property type="entry name" value="Small_GTP-bd"/>
</dbReference>
<dbReference type="SMART" id="SM00175">
    <property type="entry name" value="RAB"/>
    <property type="match status" value="1"/>
</dbReference>
<comment type="caution">
    <text evidence="3">The sequence shown here is derived from an EMBL/GenBank/DDBJ whole genome shotgun (WGS) entry which is preliminary data.</text>
</comment>
<dbReference type="EMBL" id="JAPDFW010000090">
    <property type="protein sequence ID" value="KAJ5071221.1"/>
    <property type="molecule type" value="Genomic_DNA"/>
</dbReference>
<dbReference type="InterPro" id="IPR001806">
    <property type="entry name" value="Small_GTPase"/>
</dbReference>
<evidence type="ECO:0000256" key="2">
    <source>
        <dbReference type="ARBA" id="ARBA00023134"/>
    </source>
</evidence>
<dbReference type="CDD" id="cd00876">
    <property type="entry name" value="Ras"/>
    <property type="match status" value="1"/>
</dbReference>
<dbReference type="SMART" id="SM00174">
    <property type="entry name" value="RHO"/>
    <property type="match status" value="1"/>
</dbReference>
<keyword evidence="1" id="KW-0547">Nucleotide-binding</keyword>
<reference evidence="3" key="1">
    <citation type="submission" date="2022-10" db="EMBL/GenBank/DDBJ databases">
        <title>Novel sulphate-reducing endosymbionts in the free-living metamonad Anaeramoeba.</title>
        <authorList>
            <person name="Jerlstrom-Hultqvist J."/>
            <person name="Cepicka I."/>
            <person name="Gallot-Lavallee L."/>
            <person name="Salas-Leiva D."/>
            <person name="Curtis B.A."/>
            <person name="Zahonova K."/>
            <person name="Pipaliya S."/>
            <person name="Dacks J."/>
            <person name="Roger A.J."/>
        </authorList>
    </citation>
    <scope>NUCLEOTIDE SEQUENCE</scope>
    <source>
        <strain evidence="3">BMAN</strain>
    </source>
</reference>
<dbReference type="PROSITE" id="PS51420">
    <property type="entry name" value="RHO"/>
    <property type="match status" value="1"/>
</dbReference>
<dbReference type="OMA" id="DDTIPFI"/>
<evidence type="ECO:0000256" key="1">
    <source>
        <dbReference type="ARBA" id="ARBA00022741"/>
    </source>
</evidence>
<name>A0A9Q0LEI3_ANAIG</name>
<dbReference type="Pfam" id="PF00071">
    <property type="entry name" value="Ras"/>
    <property type="match status" value="1"/>
</dbReference>
<dbReference type="InterPro" id="IPR020849">
    <property type="entry name" value="Small_GTPase_Ras-type"/>
</dbReference>
<keyword evidence="4" id="KW-1185">Reference proteome</keyword>
<dbReference type="OrthoDB" id="5976022at2759"/>
<protein>
    <submittedName>
        <fullName evidence="3">Ras-like protein</fullName>
    </submittedName>
</protein>
<dbReference type="SUPFAM" id="SSF52540">
    <property type="entry name" value="P-loop containing nucleoside triphosphate hydrolases"/>
    <property type="match status" value="1"/>
</dbReference>
<dbReference type="GO" id="GO:0005525">
    <property type="term" value="F:GTP binding"/>
    <property type="evidence" value="ECO:0007669"/>
    <property type="project" value="UniProtKB-KW"/>
</dbReference>
<dbReference type="GO" id="GO:0016020">
    <property type="term" value="C:membrane"/>
    <property type="evidence" value="ECO:0007669"/>
    <property type="project" value="InterPro"/>
</dbReference>
<keyword evidence="2" id="KW-0342">GTP-binding</keyword>
<evidence type="ECO:0000313" key="3">
    <source>
        <dbReference type="EMBL" id="KAJ5071221.1"/>
    </source>
</evidence>
<accession>A0A9Q0LEI3</accession>
<dbReference type="PRINTS" id="PR00449">
    <property type="entry name" value="RASTRNSFRMNG"/>
</dbReference>
<evidence type="ECO:0000313" key="4">
    <source>
        <dbReference type="Proteomes" id="UP001149090"/>
    </source>
</evidence>
<dbReference type="PANTHER" id="PTHR24070">
    <property type="entry name" value="RAS, DI-RAS, AND RHEB FAMILY MEMBERS OF SMALL GTPASE SUPERFAMILY"/>
    <property type="match status" value="1"/>
</dbReference>
<dbReference type="NCBIfam" id="TIGR00231">
    <property type="entry name" value="small_GTP"/>
    <property type="match status" value="1"/>
</dbReference>
<dbReference type="AlphaFoldDB" id="A0A9Q0LEI3"/>
<dbReference type="GO" id="GO:0003924">
    <property type="term" value="F:GTPase activity"/>
    <property type="evidence" value="ECO:0007669"/>
    <property type="project" value="InterPro"/>
</dbReference>
<dbReference type="GO" id="GO:0007165">
    <property type="term" value="P:signal transduction"/>
    <property type="evidence" value="ECO:0007669"/>
    <property type="project" value="InterPro"/>
</dbReference>
<dbReference type="FunFam" id="3.40.50.300:FF:001423">
    <property type="entry name" value="Ras family GTPase"/>
    <property type="match status" value="1"/>
</dbReference>
<dbReference type="PROSITE" id="PS51419">
    <property type="entry name" value="RAB"/>
    <property type="match status" value="1"/>
</dbReference>
<gene>
    <name evidence="3" type="ORF">M0811_10493</name>
</gene>
<proteinExistence type="predicted"/>
<organism evidence="3 4">
    <name type="scientific">Anaeramoeba ignava</name>
    <name type="common">Anaerobic marine amoeba</name>
    <dbReference type="NCBI Taxonomy" id="1746090"/>
    <lineage>
        <taxon>Eukaryota</taxon>
        <taxon>Metamonada</taxon>
        <taxon>Anaeramoebidae</taxon>
        <taxon>Anaeramoeba</taxon>
    </lineage>
</organism>
<dbReference type="InterPro" id="IPR027417">
    <property type="entry name" value="P-loop_NTPase"/>
</dbReference>
<dbReference type="Proteomes" id="UP001149090">
    <property type="component" value="Unassembled WGS sequence"/>
</dbReference>